<name>A0A7X1FVV1_9SPHN</name>
<dbReference type="SMART" id="SM00822">
    <property type="entry name" value="PKS_KR"/>
    <property type="match status" value="1"/>
</dbReference>
<dbReference type="PRINTS" id="PR00081">
    <property type="entry name" value="GDHRDH"/>
</dbReference>
<dbReference type="PANTHER" id="PTHR43669">
    <property type="entry name" value="5-KETO-D-GLUCONATE 5-REDUCTASE"/>
    <property type="match status" value="1"/>
</dbReference>
<evidence type="ECO:0000313" key="5">
    <source>
        <dbReference type="EMBL" id="MBC2667915.1"/>
    </source>
</evidence>
<evidence type="ECO:0000259" key="4">
    <source>
        <dbReference type="SMART" id="SM00822"/>
    </source>
</evidence>
<dbReference type="RefSeq" id="WP_185677773.1">
    <property type="nucleotide sequence ID" value="NZ_JACLAX010000001.1"/>
</dbReference>
<dbReference type="InterPro" id="IPR036291">
    <property type="entry name" value="NAD(P)-bd_dom_sf"/>
</dbReference>
<dbReference type="AlphaFoldDB" id="A0A7X1FVV1"/>
<dbReference type="PANTHER" id="PTHR43669:SF3">
    <property type="entry name" value="ALCOHOL DEHYDROGENASE, PUTATIVE (AFU_ORTHOLOGUE AFUA_3G03445)-RELATED"/>
    <property type="match status" value="1"/>
</dbReference>
<evidence type="ECO:0000256" key="1">
    <source>
        <dbReference type="ARBA" id="ARBA00006484"/>
    </source>
</evidence>
<dbReference type="InterPro" id="IPR057326">
    <property type="entry name" value="KR_dom"/>
</dbReference>
<accession>A0A7X1FVV1</accession>
<dbReference type="Proteomes" id="UP000551327">
    <property type="component" value="Unassembled WGS sequence"/>
</dbReference>
<keyword evidence="6" id="KW-1185">Reference proteome</keyword>
<gene>
    <name evidence="5" type="ORF">H7F53_01995</name>
</gene>
<organism evidence="5 6">
    <name type="scientific">Novosphingobium piscinae</name>
    <dbReference type="NCBI Taxonomy" id="1507448"/>
    <lineage>
        <taxon>Bacteria</taxon>
        <taxon>Pseudomonadati</taxon>
        <taxon>Pseudomonadota</taxon>
        <taxon>Alphaproteobacteria</taxon>
        <taxon>Sphingomonadales</taxon>
        <taxon>Sphingomonadaceae</taxon>
        <taxon>Novosphingobium</taxon>
    </lineage>
</organism>
<dbReference type="InterPro" id="IPR020904">
    <property type="entry name" value="Sc_DH/Rdtase_CS"/>
</dbReference>
<dbReference type="FunFam" id="3.40.50.720:FF:000084">
    <property type="entry name" value="Short-chain dehydrogenase reductase"/>
    <property type="match status" value="1"/>
</dbReference>
<sequence>MTTPDLPASGLPAVPAFDLSGRVALLTGASSGIGAHWARLLAAAGARVVLCARRAEALDGLVGTIAAAGGEALAVATDVADETAVVAAYEAAEARFGPVDTIIANAGISGAGRAEQQPLDQFDATVAINLRGAFLTVREGARRLIAGGSAQHQRGRVVITASLAAFAVEPGLAAYSATKAAVVQMGKVMARDWARQGINVNMLCPGYIRTGINDTWFDSEAGARHIAGFHRQRLLQLTDLDVPLLWLASDLSRGVTGTALVVDDGQGL</sequence>
<dbReference type="SUPFAM" id="SSF51735">
    <property type="entry name" value="NAD(P)-binding Rossmann-fold domains"/>
    <property type="match status" value="1"/>
</dbReference>
<evidence type="ECO:0000256" key="2">
    <source>
        <dbReference type="ARBA" id="ARBA00023002"/>
    </source>
</evidence>
<dbReference type="PROSITE" id="PS00061">
    <property type="entry name" value="ADH_SHORT"/>
    <property type="match status" value="1"/>
</dbReference>
<dbReference type="Pfam" id="PF00106">
    <property type="entry name" value="adh_short"/>
    <property type="match status" value="1"/>
</dbReference>
<dbReference type="Gene3D" id="3.40.50.720">
    <property type="entry name" value="NAD(P)-binding Rossmann-like Domain"/>
    <property type="match status" value="1"/>
</dbReference>
<evidence type="ECO:0000256" key="3">
    <source>
        <dbReference type="RuleBase" id="RU000363"/>
    </source>
</evidence>
<protein>
    <submittedName>
        <fullName evidence="5">SDR family NAD(P)-dependent oxidoreductase</fullName>
    </submittedName>
</protein>
<comment type="similarity">
    <text evidence="1 3">Belongs to the short-chain dehydrogenases/reductases (SDR) family.</text>
</comment>
<dbReference type="PRINTS" id="PR00080">
    <property type="entry name" value="SDRFAMILY"/>
</dbReference>
<dbReference type="EMBL" id="JACLAX010000001">
    <property type="protein sequence ID" value="MBC2667915.1"/>
    <property type="molecule type" value="Genomic_DNA"/>
</dbReference>
<feature type="domain" description="Ketoreductase" evidence="4">
    <location>
        <begin position="22"/>
        <end position="196"/>
    </location>
</feature>
<proteinExistence type="inferred from homology"/>
<evidence type="ECO:0000313" key="6">
    <source>
        <dbReference type="Proteomes" id="UP000551327"/>
    </source>
</evidence>
<dbReference type="InterPro" id="IPR002347">
    <property type="entry name" value="SDR_fam"/>
</dbReference>
<dbReference type="CDD" id="cd05233">
    <property type="entry name" value="SDR_c"/>
    <property type="match status" value="1"/>
</dbReference>
<comment type="caution">
    <text evidence="5">The sequence shown here is derived from an EMBL/GenBank/DDBJ whole genome shotgun (WGS) entry which is preliminary data.</text>
</comment>
<reference evidence="5 6" key="1">
    <citation type="submission" date="2020-08" db="EMBL/GenBank/DDBJ databases">
        <title>The genome sequence of type strain Novosphingobium piscinae KCTC 42194.</title>
        <authorList>
            <person name="Liu Y."/>
        </authorList>
    </citation>
    <scope>NUCLEOTIDE SEQUENCE [LARGE SCALE GENOMIC DNA]</scope>
    <source>
        <strain evidence="5 6">KCTC 42194</strain>
    </source>
</reference>
<keyword evidence="2" id="KW-0560">Oxidoreductase</keyword>
<dbReference type="GO" id="GO:0016491">
    <property type="term" value="F:oxidoreductase activity"/>
    <property type="evidence" value="ECO:0007669"/>
    <property type="project" value="UniProtKB-KW"/>
</dbReference>